<feature type="coiled-coil region" evidence="3">
    <location>
        <begin position="48"/>
        <end position="120"/>
    </location>
</feature>
<keyword evidence="3" id="KW-0175">Coiled coil</keyword>
<dbReference type="SUPFAM" id="SSF111384">
    <property type="entry name" value="OmpH-like"/>
    <property type="match status" value="1"/>
</dbReference>
<dbReference type="EMBL" id="CP043315">
    <property type="protein sequence ID" value="QEK38252.1"/>
    <property type="molecule type" value="Genomic_DNA"/>
</dbReference>
<evidence type="ECO:0000313" key="4">
    <source>
        <dbReference type="EMBL" id="QEK38252.1"/>
    </source>
</evidence>
<dbReference type="GO" id="GO:0005829">
    <property type="term" value="C:cytosol"/>
    <property type="evidence" value="ECO:0007669"/>
    <property type="project" value="TreeGrafter"/>
</dbReference>
<gene>
    <name evidence="4" type="ORF">FZC35_02670</name>
</gene>
<organism evidence="4 5">
    <name type="scientific">Candidatus Cytomitobacter indipagum</name>
    <dbReference type="NCBI Taxonomy" id="2601575"/>
    <lineage>
        <taxon>Bacteria</taxon>
        <taxon>Pseudomonadati</taxon>
        <taxon>Pseudomonadota</taxon>
        <taxon>Alphaproteobacteria</taxon>
        <taxon>Holosporales</taxon>
        <taxon>Holosporaceae</taxon>
        <taxon>Candidatus Cytomitobacter</taxon>
    </lineage>
</organism>
<dbReference type="AlphaFoldDB" id="A0A5C0UG58"/>
<reference evidence="4 5" key="1">
    <citation type="submission" date="2019-08" db="EMBL/GenBank/DDBJ databases">
        <title>Highly reduced genomes of protist endosymbionts show evolutionary convergence.</title>
        <authorList>
            <person name="George E."/>
            <person name="Husnik F."/>
            <person name="Tashyreva D."/>
            <person name="Prokopchuk G."/>
            <person name="Horak A."/>
            <person name="Kwong W.K."/>
            <person name="Lukes J."/>
            <person name="Keeling P.J."/>
        </authorList>
    </citation>
    <scope>NUCLEOTIDE SEQUENCE [LARGE SCALE GENOMIC DNA]</scope>
    <source>
        <strain evidence="4">1605</strain>
    </source>
</reference>
<keyword evidence="5" id="KW-1185">Reference proteome</keyword>
<keyword evidence="2" id="KW-0732">Signal</keyword>
<protein>
    <submittedName>
        <fullName evidence="4">OmpH family outer membrane protein</fullName>
    </submittedName>
</protein>
<dbReference type="InterPro" id="IPR005632">
    <property type="entry name" value="Chaperone_Skp"/>
</dbReference>
<dbReference type="GO" id="GO:0050821">
    <property type="term" value="P:protein stabilization"/>
    <property type="evidence" value="ECO:0007669"/>
    <property type="project" value="TreeGrafter"/>
</dbReference>
<accession>A0A5C0UG58</accession>
<evidence type="ECO:0000313" key="5">
    <source>
        <dbReference type="Proteomes" id="UP000325155"/>
    </source>
</evidence>
<dbReference type="KEGG" id="cip:FZC35_02670"/>
<sequence>MLHKVIICSLVCCVLNSQADTTSSDNKSERSGILVIDMEKIAYSSNIIRKLQQRLKREKIEFDKECEEKKKNLKKMEEELRNKQKIAKSEAQKNEIKELEKKLQKQKQDFQSEIDAKADEMELMHQKALNDLGEKMRRAGKKILKKKNGSIILPANHVVAHSEDVQDATDEMIAESNSEED</sequence>
<dbReference type="PANTHER" id="PTHR35089:SF1">
    <property type="entry name" value="CHAPERONE PROTEIN SKP"/>
    <property type="match status" value="1"/>
</dbReference>
<evidence type="ECO:0000256" key="1">
    <source>
        <dbReference type="ARBA" id="ARBA00009091"/>
    </source>
</evidence>
<dbReference type="RefSeq" id="WP_148981099.1">
    <property type="nucleotide sequence ID" value="NZ_CP043315.1"/>
</dbReference>
<evidence type="ECO:0000256" key="3">
    <source>
        <dbReference type="SAM" id="Coils"/>
    </source>
</evidence>
<dbReference type="Pfam" id="PF03938">
    <property type="entry name" value="OmpH"/>
    <property type="match status" value="1"/>
</dbReference>
<dbReference type="InterPro" id="IPR024930">
    <property type="entry name" value="Skp_dom_sf"/>
</dbReference>
<name>A0A5C0UG58_9PROT</name>
<dbReference type="PANTHER" id="PTHR35089">
    <property type="entry name" value="CHAPERONE PROTEIN SKP"/>
    <property type="match status" value="1"/>
</dbReference>
<dbReference type="Gene3D" id="3.30.910.20">
    <property type="entry name" value="Skp domain"/>
    <property type="match status" value="1"/>
</dbReference>
<comment type="similarity">
    <text evidence="1">Belongs to the Skp family.</text>
</comment>
<dbReference type="SMART" id="SM00935">
    <property type="entry name" value="OmpH"/>
    <property type="match status" value="1"/>
</dbReference>
<dbReference type="GO" id="GO:0051082">
    <property type="term" value="F:unfolded protein binding"/>
    <property type="evidence" value="ECO:0007669"/>
    <property type="project" value="InterPro"/>
</dbReference>
<dbReference type="Proteomes" id="UP000325155">
    <property type="component" value="Chromosome"/>
</dbReference>
<proteinExistence type="inferred from homology"/>
<evidence type="ECO:0000256" key="2">
    <source>
        <dbReference type="ARBA" id="ARBA00022729"/>
    </source>
</evidence>